<organism evidence="1 2">
    <name type="scientific">Diplocarpon rosae</name>
    <dbReference type="NCBI Taxonomy" id="946125"/>
    <lineage>
        <taxon>Eukaryota</taxon>
        <taxon>Fungi</taxon>
        <taxon>Dikarya</taxon>
        <taxon>Ascomycota</taxon>
        <taxon>Pezizomycotina</taxon>
        <taxon>Leotiomycetes</taxon>
        <taxon>Helotiales</taxon>
        <taxon>Drepanopezizaceae</taxon>
        <taxon>Diplocarpon</taxon>
    </lineage>
</organism>
<comment type="caution">
    <text evidence="1">The sequence shown here is derived from an EMBL/GenBank/DDBJ whole genome shotgun (WGS) entry which is preliminary data.</text>
</comment>
<evidence type="ECO:0000313" key="2">
    <source>
        <dbReference type="Proteomes" id="UP001285354"/>
    </source>
</evidence>
<reference evidence="1" key="1">
    <citation type="submission" date="2023-06" db="EMBL/GenBank/DDBJ databases">
        <title>Draft genome of Marssonina rosae.</title>
        <authorList>
            <person name="Cheng Q."/>
        </authorList>
    </citation>
    <scope>NUCLEOTIDE SEQUENCE</scope>
    <source>
        <strain evidence="1">R4</strain>
    </source>
</reference>
<dbReference type="EMBL" id="JAUBYV010000004">
    <property type="protein sequence ID" value="KAK2627510.1"/>
    <property type="molecule type" value="Genomic_DNA"/>
</dbReference>
<gene>
    <name evidence="1" type="ORF">QTJ16_003476</name>
</gene>
<dbReference type="AlphaFoldDB" id="A0AAD9WDN3"/>
<keyword evidence="2" id="KW-1185">Reference proteome</keyword>
<sequence length="290" mass="33042">MFGHRAQGYLRNLHGGYRRCRSERTKPGKNIETCLPAATATNFVISQNVRHIPAILLAIISIKISIRRLTMPPSCFLVPTSSLKRAPILRTHAWIPLGHTPSEIRTRLLSNKTSAVATSRDRFYHRDFQNLALRVADQTPEDLLDGYFHSFNSMFFFNALTVEFCSLTLMPRLSEQWRTNFGVRGESKRGLLLKREQEGVENRTQIKVGILIFERLDLVDDEERLRSYLGALLKEMIWAFVAVHTCCCQSCEDGSGEISRQETWRAVAVWAQQFAKEMLGLDLDVLGEGV</sequence>
<evidence type="ECO:0000313" key="1">
    <source>
        <dbReference type="EMBL" id="KAK2627510.1"/>
    </source>
</evidence>
<proteinExistence type="predicted"/>
<name>A0AAD9WDN3_9HELO</name>
<dbReference type="Proteomes" id="UP001285354">
    <property type="component" value="Unassembled WGS sequence"/>
</dbReference>
<protein>
    <submittedName>
        <fullName evidence="1">Uncharacterized protein</fullName>
    </submittedName>
</protein>
<accession>A0AAD9WDN3</accession>